<evidence type="ECO:0000313" key="5">
    <source>
        <dbReference type="Proteomes" id="UP001172681"/>
    </source>
</evidence>
<feature type="region of interest" description="Disordered" evidence="1">
    <location>
        <begin position="139"/>
        <end position="186"/>
    </location>
</feature>
<gene>
    <name evidence="4" type="ORF">H2204_002286</name>
</gene>
<keyword evidence="2" id="KW-0812">Transmembrane</keyword>
<proteinExistence type="predicted"/>
<comment type="caution">
    <text evidence="4">The sequence shown here is derived from an EMBL/GenBank/DDBJ whole genome shotgun (WGS) entry which is preliminary data.</text>
</comment>
<keyword evidence="5" id="KW-1185">Reference proteome</keyword>
<feature type="compositionally biased region" description="Polar residues" evidence="1">
    <location>
        <begin position="139"/>
        <end position="158"/>
    </location>
</feature>
<protein>
    <recommendedName>
        <fullName evidence="6">Extracellular membrane protein CFEM domain-containing protein</fullName>
    </recommendedName>
</protein>
<sequence>MSPATSLQMLRYALVPLFLGLAGAQTSYESIYTLDAFSQQQSCVQSCFVGGYSNIECYSDVLGSALGCPNSPCSKTFAAVDDCYCRGDLQTAAYDFLSSCIDETCSVGDNAVNLANAASIYYGYCTQRGFTAIPAQNTAATTTSPSNGESTVTQPNSRAGTTSSPLATGSTGSSSSTPSSSSSSSGTSPLTIALAVVGSVAGIAILVAAIAFWKIRQRRNGPYQGPVSLTPWLDNPSSQKMRFDGTTTEIDVYPNESASQVGVPTNMGPSYPHYPVPPSAISSNRPGYNQSAVGPGFNYHRY</sequence>
<keyword evidence="3" id="KW-0732">Signal</keyword>
<keyword evidence="2" id="KW-0472">Membrane</keyword>
<feature type="compositionally biased region" description="Low complexity" evidence="1">
    <location>
        <begin position="159"/>
        <end position="186"/>
    </location>
</feature>
<keyword evidence="2" id="KW-1133">Transmembrane helix</keyword>
<organism evidence="4 5">
    <name type="scientific">Knufia peltigerae</name>
    <dbReference type="NCBI Taxonomy" id="1002370"/>
    <lineage>
        <taxon>Eukaryota</taxon>
        <taxon>Fungi</taxon>
        <taxon>Dikarya</taxon>
        <taxon>Ascomycota</taxon>
        <taxon>Pezizomycotina</taxon>
        <taxon>Eurotiomycetes</taxon>
        <taxon>Chaetothyriomycetidae</taxon>
        <taxon>Chaetothyriales</taxon>
        <taxon>Trichomeriaceae</taxon>
        <taxon>Knufia</taxon>
    </lineage>
</organism>
<dbReference type="CDD" id="cd12087">
    <property type="entry name" value="TM_EGFR-like"/>
    <property type="match status" value="1"/>
</dbReference>
<feature type="signal peptide" evidence="3">
    <location>
        <begin position="1"/>
        <end position="24"/>
    </location>
</feature>
<evidence type="ECO:0000256" key="1">
    <source>
        <dbReference type="SAM" id="MobiDB-lite"/>
    </source>
</evidence>
<feature type="chain" id="PRO_5041295203" description="Extracellular membrane protein CFEM domain-containing protein" evidence="3">
    <location>
        <begin position="25"/>
        <end position="302"/>
    </location>
</feature>
<reference evidence="4" key="1">
    <citation type="submission" date="2022-10" db="EMBL/GenBank/DDBJ databases">
        <title>Culturing micro-colonial fungi from biological soil crusts in the Mojave desert and describing Neophaeococcomyces mojavensis, and introducing the new genera and species Taxawa tesnikishii.</title>
        <authorList>
            <person name="Kurbessoian T."/>
            <person name="Stajich J.E."/>
        </authorList>
    </citation>
    <scope>NUCLEOTIDE SEQUENCE</scope>
    <source>
        <strain evidence="4">TK_35</strain>
    </source>
</reference>
<evidence type="ECO:0000256" key="3">
    <source>
        <dbReference type="SAM" id="SignalP"/>
    </source>
</evidence>
<dbReference type="Proteomes" id="UP001172681">
    <property type="component" value="Unassembled WGS sequence"/>
</dbReference>
<feature type="transmembrane region" description="Helical" evidence="2">
    <location>
        <begin position="190"/>
        <end position="213"/>
    </location>
</feature>
<accession>A0AA39D0I5</accession>
<evidence type="ECO:0000256" key="2">
    <source>
        <dbReference type="SAM" id="Phobius"/>
    </source>
</evidence>
<dbReference type="AlphaFoldDB" id="A0AA39D0I5"/>
<name>A0AA39D0I5_9EURO</name>
<dbReference type="EMBL" id="JAPDRN010000009">
    <property type="protein sequence ID" value="KAJ9642638.1"/>
    <property type="molecule type" value="Genomic_DNA"/>
</dbReference>
<evidence type="ECO:0008006" key="6">
    <source>
        <dbReference type="Google" id="ProtNLM"/>
    </source>
</evidence>
<evidence type="ECO:0000313" key="4">
    <source>
        <dbReference type="EMBL" id="KAJ9642638.1"/>
    </source>
</evidence>